<evidence type="ECO:0000313" key="2">
    <source>
        <dbReference type="MGI" id="MGI:1313276"/>
    </source>
</evidence>
<reference evidence="1" key="2">
    <citation type="journal article" date="2000" name="Genome Res.">
        <title>Normalization and subtraction of cap-trapper-selected cDNAs to prepare full-length cDNA libraries for rapid discovery of new genes.</title>
        <authorList>
            <person name="Carninci P."/>
            <person name="Shibata Y."/>
            <person name="Hayatsu N."/>
            <person name="Sugahara Y."/>
            <person name="Shibata K."/>
            <person name="Itoh M."/>
            <person name="Konno H."/>
            <person name="Okazaki Y."/>
            <person name="Muramatsu M."/>
            <person name="Hayashizaki Y."/>
        </authorList>
    </citation>
    <scope>NUCLEOTIDE SEQUENCE</scope>
    <source>
        <strain evidence="1">C57BL/6J</strain>
        <tissue evidence="1">Thymus</tissue>
    </source>
</reference>
<gene>
    <name evidence="2" type="primary">Vamp1</name>
</gene>
<reference evidence="1" key="3">
    <citation type="journal article" date="2000" name="Genome Res.">
        <title>RIKEN integrated sequence analysis (RISA) system--384-format sequencing pipeline with 384 multicapillary sequencer.</title>
        <authorList>
            <person name="Shibata K."/>
            <person name="Itoh M."/>
            <person name="Aizawa K."/>
            <person name="Nagaoka S."/>
            <person name="Sasaki N."/>
            <person name="Carninci P."/>
            <person name="Konno H."/>
            <person name="Akiyama J."/>
            <person name="Nishi K."/>
            <person name="Kitsunai T."/>
            <person name="Tashiro H."/>
            <person name="Itoh M."/>
            <person name="Sumi N."/>
            <person name="Ishii Y."/>
            <person name="Nakamura S."/>
            <person name="Hazama M."/>
            <person name="Nishine T."/>
            <person name="Harada A."/>
            <person name="Yamamoto R."/>
            <person name="Matsumoto H."/>
            <person name="Sakaguchi S."/>
            <person name="Ikegami T."/>
            <person name="Kashiwagi K."/>
            <person name="Fujiwake S."/>
            <person name="Inoue K."/>
            <person name="Togawa Y."/>
            <person name="Izawa M."/>
            <person name="Ohara E."/>
            <person name="Watahiki M."/>
            <person name="Yoneda Y."/>
            <person name="Ishikawa T."/>
            <person name="Ozawa K."/>
            <person name="Tanaka T."/>
            <person name="Matsuura S."/>
            <person name="Kawai J."/>
            <person name="Okazaki Y."/>
            <person name="Muramatsu M."/>
            <person name="Inoue Y."/>
            <person name="Kira A."/>
            <person name="Hayashizaki Y."/>
        </authorList>
    </citation>
    <scope>NUCLEOTIDE SEQUENCE</scope>
    <source>
        <strain evidence="1">C57BL/6J</strain>
        <tissue evidence="1">Thymus</tissue>
    </source>
</reference>
<reference evidence="1" key="8">
    <citation type="journal article" date="2005" name="Science">
        <title>Antisense Transcription in the Mammalian Transcriptome.</title>
        <authorList>
            <consortium name="RIKEN Genome Exploration Research Group and Genome Science Group (Genome Network Project Core Group) and the FANTOM Consortium"/>
        </authorList>
    </citation>
    <scope>NUCLEOTIDE SEQUENCE</scope>
    <source>
        <strain evidence="1">C57BL/6J</strain>
        <tissue evidence="1">Thymus</tissue>
    </source>
</reference>
<sequence>MSVQDFLCLWGTLQPFARFVLCRPRKGVLSGCKNTRTLLPSPRSHPTCFSSCHLKHLMLFMKAPNNFRESGAWKITSFQECASCHLTNERPVPPLLLITRNESCMARLPGCHRTLSSTLPCM</sequence>
<dbReference type="AlphaFoldDB" id="Q3V3N8"/>
<protein>
    <submittedName>
        <fullName evidence="1">Uncharacterized protein</fullName>
    </submittedName>
</protein>
<reference evidence="1" key="7">
    <citation type="journal article" date="2005" name="Science">
        <title>The Transcriptional Landscape of the Mammalian Genome.</title>
        <authorList>
            <consortium name="The FANTOM Consortium"/>
            <consortium name="Riken Genome Exploration Research Group and Genome Science Group (Genome Network Project Core Group)"/>
        </authorList>
    </citation>
    <scope>NUCLEOTIDE SEQUENCE</scope>
    <source>
        <strain evidence="1">C57BL/6J</strain>
        <tissue evidence="1">Thymus</tissue>
    </source>
</reference>
<name>Q3V3N8_MOUSE</name>
<reference evidence="1" key="4">
    <citation type="journal article" date="2001" name="Nature">
        <title>Functional annotation of a full-length mouse cDNA collection.</title>
        <authorList>
            <consortium name="The RIKEN Genome Exploration Research Group Phase II Team and the FANTOM Consortium"/>
        </authorList>
    </citation>
    <scope>NUCLEOTIDE SEQUENCE</scope>
    <source>
        <strain evidence="1">C57BL/6J</strain>
        <tissue evidence="1">Thymus</tissue>
    </source>
</reference>
<reference evidence="1" key="1">
    <citation type="journal article" date="1999" name="Methods Enzymol.">
        <title>High-efficiency full-length cDNA cloning.</title>
        <authorList>
            <person name="Carninci P."/>
            <person name="Hayashizaki Y."/>
        </authorList>
    </citation>
    <scope>NUCLEOTIDE SEQUENCE</scope>
    <source>
        <strain evidence="1">C57BL/6J</strain>
        <tissue evidence="1">Thymus</tissue>
    </source>
</reference>
<dbReference type="InterPro" id="IPR036280">
    <property type="entry name" value="Multihaem_cyt_sf"/>
</dbReference>
<dbReference type="SUPFAM" id="SSF48695">
    <property type="entry name" value="Multiheme cytochromes"/>
    <property type="match status" value="1"/>
</dbReference>
<reference evidence="1" key="5">
    <citation type="submission" date="2001-07" db="EMBL/GenBank/DDBJ databases">
        <authorList>
            <person name="Adachi J."/>
            <person name="Aizawa K."/>
            <person name="Akimura T."/>
            <person name="Arakawa T."/>
            <person name="Bono H."/>
            <person name="Carninci P."/>
            <person name="Fukuda S."/>
            <person name="Furuno M."/>
            <person name="Hanagaki T."/>
            <person name="Hara A."/>
            <person name="Hashizume W."/>
            <person name="Hayashida K."/>
            <person name="Hayatsu N."/>
            <person name="Hiramoto K."/>
            <person name="Hiraoka T."/>
            <person name="Hirozane T."/>
            <person name="Hori F."/>
            <person name="Imotani K."/>
            <person name="Ishii Y."/>
            <person name="Itoh M."/>
            <person name="Kagawa I."/>
            <person name="Kasukawa T."/>
            <person name="Katoh H."/>
            <person name="Kawai J."/>
            <person name="Kojima Y."/>
            <person name="Kondo S."/>
            <person name="Konno H."/>
            <person name="Kouda M."/>
            <person name="Koya S."/>
            <person name="Kurihara C."/>
            <person name="Matsuyama T."/>
            <person name="Miyazaki A."/>
            <person name="Murata M."/>
            <person name="Nakamura M."/>
            <person name="Nishi K."/>
            <person name="Nomura K."/>
            <person name="Numazaki R."/>
            <person name="Ohno M."/>
            <person name="Ohsato N."/>
            <person name="Okazaki Y."/>
            <person name="Saito R."/>
            <person name="Saitoh H."/>
            <person name="Sakai C."/>
            <person name="Sakai K."/>
            <person name="Sakazume N."/>
            <person name="Sano H."/>
            <person name="Sasaki D."/>
            <person name="Shibata K."/>
            <person name="Shinagawa A."/>
            <person name="Shiraki T."/>
            <person name="Sogabe Y."/>
            <person name="Tagami M."/>
            <person name="Tagawa A."/>
            <person name="Takahashi F."/>
            <person name="Takaku-Akahira S."/>
            <person name="Takeda Y."/>
            <person name="Tanaka T."/>
            <person name="Tomaru A."/>
            <person name="Toya T."/>
            <person name="Yasunishi A."/>
            <person name="Muramatsu M."/>
            <person name="Hayashizaki Y."/>
        </authorList>
    </citation>
    <scope>NUCLEOTIDE SEQUENCE</scope>
    <source>
        <strain evidence="1">C57BL/6J</strain>
        <tissue evidence="1">Thymus</tissue>
    </source>
</reference>
<evidence type="ECO:0000313" key="1">
    <source>
        <dbReference type="EMBL" id="BAE20518.1"/>
    </source>
</evidence>
<proteinExistence type="evidence at transcript level"/>
<dbReference type="MGI" id="MGI:1313276">
    <property type="gene designation" value="Vamp1"/>
</dbReference>
<reference evidence="1" key="6">
    <citation type="journal article" date="2002" name="Nature">
        <title>Analysis of the mouse transcriptome based on functional annotation of 60,770 full-length cDNAs.</title>
        <authorList>
            <consortium name="The FANTOM Consortium and the RIKEN Genome Exploration Research Group Phase I and II Team"/>
        </authorList>
    </citation>
    <scope>NUCLEOTIDE SEQUENCE</scope>
    <source>
        <strain evidence="1">C57BL/6J</strain>
        <tissue evidence="1">Thymus</tissue>
    </source>
</reference>
<accession>Q3V3N8</accession>
<organism evidence="1">
    <name type="scientific">Mus musculus</name>
    <name type="common">Mouse</name>
    <dbReference type="NCBI Taxonomy" id="10090"/>
    <lineage>
        <taxon>Eukaryota</taxon>
        <taxon>Metazoa</taxon>
        <taxon>Chordata</taxon>
        <taxon>Craniata</taxon>
        <taxon>Vertebrata</taxon>
        <taxon>Euteleostomi</taxon>
        <taxon>Mammalia</taxon>
        <taxon>Eutheria</taxon>
        <taxon>Euarchontoglires</taxon>
        <taxon>Glires</taxon>
        <taxon>Rodentia</taxon>
        <taxon>Myomorpha</taxon>
        <taxon>Muroidea</taxon>
        <taxon>Muridae</taxon>
        <taxon>Murinae</taxon>
        <taxon>Mus</taxon>
        <taxon>Mus</taxon>
    </lineage>
</organism>
<dbReference type="EMBL" id="AK037711">
    <property type="protein sequence ID" value="BAE20518.1"/>
    <property type="molecule type" value="mRNA"/>
</dbReference>
<dbReference type="AGR" id="MGI:1313276"/>